<dbReference type="GO" id="GO:0006012">
    <property type="term" value="P:galactose metabolic process"/>
    <property type="evidence" value="ECO:0007669"/>
    <property type="project" value="InterPro"/>
</dbReference>
<evidence type="ECO:0000313" key="11">
    <source>
        <dbReference type="EMBL" id="MDP0590081.1"/>
    </source>
</evidence>
<evidence type="ECO:0000256" key="7">
    <source>
        <dbReference type="ARBA" id="ARBA00023027"/>
    </source>
</evidence>
<evidence type="ECO:0000256" key="2">
    <source>
        <dbReference type="ARBA" id="ARBA00001911"/>
    </source>
</evidence>
<protein>
    <recommendedName>
        <fullName evidence="6 9">UDP-glucose 4-epimerase</fullName>
        <ecNumber evidence="5 9">5.1.3.2</ecNumber>
    </recommendedName>
</protein>
<reference evidence="11 12" key="1">
    <citation type="journal article" date="2023" name="bioRxiv">
        <title>An intranuclear bacterial parasite of deep-sea mussels expresses apoptosis inhibitors acquired from its host.</title>
        <authorList>
            <person name="Gonzalez Porras M.A."/>
            <person name="Assie A."/>
            <person name="Tietjen M."/>
            <person name="Violette M."/>
            <person name="Kleiner M."/>
            <person name="Gruber-Vodicka H."/>
            <person name="Dubilier N."/>
            <person name="Leisch N."/>
        </authorList>
    </citation>
    <scope>NUCLEOTIDE SEQUENCE [LARGE SCALE GENOMIC DNA]</scope>
    <source>
        <strain evidence="11">IAP13</strain>
    </source>
</reference>
<dbReference type="GO" id="GO:0003978">
    <property type="term" value="F:UDP-glucose 4-epimerase activity"/>
    <property type="evidence" value="ECO:0007669"/>
    <property type="project" value="UniProtKB-UniRule"/>
</dbReference>
<dbReference type="Gene3D" id="3.90.25.10">
    <property type="entry name" value="UDP-galactose 4-epimerase, domain 1"/>
    <property type="match status" value="1"/>
</dbReference>
<evidence type="ECO:0000256" key="3">
    <source>
        <dbReference type="ARBA" id="ARBA00004947"/>
    </source>
</evidence>
<evidence type="ECO:0000256" key="5">
    <source>
        <dbReference type="ARBA" id="ARBA00013189"/>
    </source>
</evidence>
<gene>
    <name evidence="11" type="primary">galE</name>
    <name evidence="11" type="ORF">QS748_13210</name>
</gene>
<comment type="catalytic activity">
    <reaction evidence="1 9">
        <text>UDP-alpha-D-glucose = UDP-alpha-D-galactose</text>
        <dbReference type="Rhea" id="RHEA:22168"/>
        <dbReference type="ChEBI" id="CHEBI:58885"/>
        <dbReference type="ChEBI" id="CHEBI:66914"/>
        <dbReference type="EC" id="5.1.3.2"/>
    </reaction>
</comment>
<accession>A0AA90P2U2</accession>
<organism evidence="11 12">
    <name type="scientific">Candidatus Endonucleibacter bathymodioli</name>
    <dbReference type="NCBI Taxonomy" id="539814"/>
    <lineage>
        <taxon>Bacteria</taxon>
        <taxon>Pseudomonadati</taxon>
        <taxon>Pseudomonadota</taxon>
        <taxon>Gammaproteobacteria</taxon>
        <taxon>Oceanospirillales</taxon>
        <taxon>Endozoicomonadaceae</taxon>
        <taxon>Candidatus Endonucleibacter</taxon>
    </lineage>
</organism>
<comment type="caution">
    <text evidence="11">The sequence shown here is derived from an EMBL/GenBank/DDBJ whole genome shotgun (WGS) entry which is preliminary data.</text>
</comment>
<dbReference type="NCBIfam" id="NF007956">
    <property type="entry name" value="PRK10675.1"/>
    <property type="match status" value="1"/>
</dbReference>
<feature type="domain" description="NAD(P)-binding" evidence="10">
    <location>
        <begin position="4"/>
        <end position="324"/>
    </location>
</feature>
<dbReference type="CDD" id="cd05247">
    <property type="entry name" value="UDP_G4E_1_SDR_e"/>
    <property type="match status" value="1"/>
</dbReference>
<evidence type="ECO:0000256" key="8">
    <source>
        <dbReference type="ARBA" id="ARBA00023235"/>
    </source>
</evidence>
<dbReference type="Gene3D" id="3.40.50.720">
    <property type="entry name" value="NAD(P)-binding Rossmann-like Domain"/>
    <property type="match status" value="1"/>
</dbReference>
<keyword evidence="8 9" id="KW-0413">Isomerase</keyword>
<comment type="cofactor">
    <cofactor evidence="2 9">
        <name>NAD(+)</name>
        <dbReference type="ChEBI" id="CHEBI:57540"/>
    </cofactor>
</comment>
<sequence>MKILVTGGAGYIGSHACIELLAADHNIVILDNFSNSSPEVIRRVESIANRVTPFVEGDIRDRHLLEELFRSHGFDAVVHFAGHKAVGESCAMPLKYYENNINGSITLFQVMEEYAVKRIVFSSSATVYGVPHELPIKEDFPLYATSPYGHSKLVVEDILRELHKFNADWNIALLRYFNPVGAHPSGIIGEDPNGIPNNLMPYISKVAIGKLACLKVFGDDYPTRDGTGIRDYIHVVDLARGHVQALEKLSGNQGGCHVWNLGVGKGFSVLEMVNAFEVASGRKIPYEIVGRRPGDIAVCYADSRKAELELGWKAEYSLDEIMTDIWRWQYNNPEGYVSFSQ</sequence>
<comment type="subunit">
    <text evidence="9">Homodimer.</text>
</comment>
<dbReference type="GO" id="GO:0005829">
    <property type="term" value="C:cytosol"/>
    <property type="evidence" value="ECO:0007669"/>
    <property type="project" value="TreeGrafter"/>
</dbReference>
<evidence type="ECO:0000313" key="12">
    <source>
        <dbReference type="Proteomes" id="UP001178148"/>
    </source>
</evidence>
<dbReference type="InterPro" id="IPR005886">
    <property type="entry name" value="UDP_G4E"/>
</dbReference>
<dbReference type="InterPro" id="IPR036291">
    <property type="entry name" value="NAD(P)-bd_dom_sf"/>
</dbReference>
<dbReference type="Pfam" id="PF16363">
    <property type="entry name" value="GDP_Man_Dehyd"/>
    <property type="match status" value="1"/>
</dbReference>
<keyword evidence="12" id="KW-1185">Reference proteome</keyword>
<proteinExistence type="inferred from homology"/>
<evidence type="ECO:0000256" key="4">
    <source>
        <dbReference type="ARBA" id="ARBA00007637"/>
    </source>
</evidence>
<dbReference type="InterPro" id="IPR016040">
    <property type="entry name" value="NAD(P)-bd_dom"/>
</dbReference>
<comment type="pathway">
    <text evidence="3 9">Carbohydrate metabolism; galactose metabolism.</text>
</comment>
<keyword evidence="7 9" id="KW-0520">NAD</keyword>
<dbReference type="EMBL" id="JASXSV010000030">
    <property type="protein sequence ID" value="MDP0590081.1"/>
    <property type="molecule type" value="Genomic_DNA"/>
</dbReference>
<dbReference type="AlphaFoldDB" id="A0AA90P2U2"/>
<dbReference type="EC" id="5.1.3.2" evidence="5 9"/>
<evidence type="ECO:0000256" key="1">
    <source>
        <dbReference type="ARBA" id="ARBA00000083"/>
    </source>
</evidence>
<evidence type="ECO:0000259" key="10">
    <source>
        <dbReference type="Pfam" id="PF16363"/>
    </source>
</evidence>
<comment type="similarity">
    <text evidence="4 9">Belongs to the NAD(P)-dependent epimerase/dehydratase family.</text>
</comment>
<evidence type="ECO:0000256" key="6">
    <source>
        <dbReference type="ARBA" id="ARBA00018569"/>
    </source>
</evidence>
<dbReference type="PANTHER" id="PTHR43725:SF47">
    <property type="entry name" value="UDP-GLUCOSE 4-EPIMERASE"/>
    <property type="match status" value="1"/>
</dbReference>
<dbReference type="Proteomes" id="UP001178148">
    <property type="component" value="Unassembled WGS sequence"/>
</dbReference>
<keyword evidence="9" id="KW-0119">Carbohydrate metabolism</keyword>
<evidence type="ECO:0000256" key="9">
    <source>
        <dbReference type="RuleBase" id="RU366046"/>
    </source>
</evidence>
<dbReference type="PANTHER" id="PTHR43725">
    <property type="entry name" value="UDP-GLUCOSE 4-EPIMERASE"/>
    <property type="match status" value="1"/>
</dbReference>
<dbReference type="NCBIfam" id="TIGR01179">
    <property type="entry name" value="galE"/>
    <property type="match status" value="1"/>
</dbReference>
<name>A0AA90P2U2_9GAMM</name>
<dbReference type="SUPFAM" id="SSF51735">
    <property type="entry name" value="NAD(P)-binding Rossmann-fold domains"/>
    <property type="match status" value="1"/>
</dbReference>